<name>A0A371DJE6_9APHY</name>
<feature type="region of interest" description="Disordered" evidence="1">
    <location>
        <begin position="33"/>
        <end position="57"/>
    </location>
</feature>
<evidence type="ECO:0000256" key="1">
    <source>
        <dbReference type="SAM" id="MobiDB-lite"/>
    </source>
</evidence>
<protein>
    <submittedName>
        <fullName evidence="2">Uncharacterized protein</fullName>
    </submittedName>
</protein>
<keyword evidence="3" id="KW-1185">Reference proteome</keyword>
<sequence>MCNGGGTELALFCLQFASPGGSVASSITSTINTGQPVRHLPGRSQSTSHAYDTLPAPADVTSPHISALTASRTVRANKVF</sequence>
<reference evidence="2 3" key="1">
    <citation type="journal article" date="2018" name="Biotechnol. Biofuels">
        <title>Integrative visual omics of the white-rot fungus Polyporus brumalis exposes the biotechnological potential of its oxidative enzymes for delignifying raw plant biomass.</title>
        <authorList>
            <person name="Miyauchi S."/>
            <person name="Rancon A."/>
            <person name="Drula E."/>
            <person name="Hage H."/>
            <person name="Chaduli D."/>
            <person name="Favel A."/>
            <person name="Grisel S."/>
            <person name="Henrissat B."/>
            <person name="Herpoel-Gimbert I."/>
            <person name="Ruiz-Duenas F.J."/>
            <person name="Chevret D."/>
            <person name="Hainaut M."/>
            <person name="Lin J."/>
            <person name="Wang M."/>
            <person name="Pangilinan J."/>
            <person name="Lipzen A."/>
            <person name="Lesage-Meessen L."/>
            <person name="Navarro D."/>
            <person name="Riley R."/>
            <person name="Grigoriev I.V."/>
            <person name="Zhou S."/>
            <person name="Raouche S."/>
            <person name="Rosso M.N."/>
        </authorList>
    </citation>
    <scope>NUCLEOTIDE SEQUENCE [LARGE SCALE GENOMIC DNA]</scope>
    <source>
        <strain evidence="2 3">BRFM 1820</strain>
    </source>
</reference>
<proteinExistence type="predicted"/>
<evidence type="ECO:0000313" key="2">
    <source>
        <dbReference type="EMBL" id="RDX52660.1"/>
    </source>
</evidence>
<organism evidence="2 3">
    <name type="scientific">Lentinus brumalis</name>
    <dbReference type="NCBI Taxonomy" id="2498619"/>
    <lineage>
        <taxon>Eukaryota</taxon>
        <taxon>Fungi</taxon>
        <taxon>Dikarya</taxon>
        <taxon>Basidiomycota</taxon>
        <taxon>Agaricomycotina</taxon>
        <taxon>Agaricomycetes</taxon>
        <taxon>Polyporales</taxon>
        <taxon>Polyporaceae</taxon>
        <taxon>Lentinus</taxon>
    </lineage>
</organism>
<accession>A0A371DJE6</accession>
<dbReference type="AlphaFoldDB" id="A0A371DJE6"/>
<dbReference type="Proteomes" id="UP000256964">
    <property type="component" value="Unassembled WGS sequence"/>
</dbReference>
<evidence type="ECO:0000313" key="3">
    <source>
        <dbReference type="Proteomes" id="UP000256964"/>
    </source>
</evidence>
<dbReference type="EMBL" id="KZ857389">
    <property type="protein sequence ID" value="RDX52660.1"/>
    <property type="molecule type" value="Genomic_DNA"/>
</dbReference>
<gene>
    <name evidence="2" type="ORF">OH76DRAFT_116930</name>
</gene>